<organism evidence="3 4">
    <name type="scientific">Bemisia tabaci</name>
    <name type="common">Sweetpotato whitefly</name>
    <name type="synonym">Aleurodes tabaci</name>
    <dbReference type="NCBI Taxonomy" id="7038"/>
    <lineage>
        <taxon>Eukaryota</taxon>
        <taxon>Metazoa</taxon>
        <taxon>Ecdysozoa</taxon>
        <taxon>Arthropoda</taxon>
        <taxon>Hexapoda</taxon>
        <taxon>Insecta</taxon>
        <taxon>Pterygota</taxon>
        <taxon>Neoptera</taxon>
        <taxon>Paraneoptera</taxon>
        <taxon>Hemiptera</taxon>
        <taxon>Sternorrhyncha</taxon>
        <taxon>Aleyrodoidea</taxon>
        <taxon>Aleyrodidae</taxon>
        <taxon>Aleyrodinae</taxon>
        <taxon>Bemisia</taxon>
    </lineage>
</organism>
<gene>
    <name evidence="3" type="ORF">BEMITA_LOCUS8426</name>
</gene>
<evidence type="ECO:0000313" key="3">
    <source>
        <dbReference type="EMBL" id="CAH0389615.1"/>
    </source>
</evidence>
<dbReference type="AlphaFoldDB" id="A0A9P0F657"/>
<name>A0A9P0F657_BEMTA</name>
<evidence type="ECO:0000256" key="1">
    <source>
        <dbReference type="SAM" id="MobiDB-lite"/>
    </source>
</evidence>
<sequence>MTQVGAVDLGPAVDLASNLWAALPPKIFDEDITPMQARTKGDVTDNSWDQPQRGDSEYELKSKKKYNNNASKKKPFEGKASLIYYWFLGLLAVHIMLAVTLSVLAVRFFRVYAVNRVLGDRATYLQNHPKAPIDDVIHHSESNVRAESRTKLGRTEKEKETGEKARKATPKAKERRREPGGDRRQFGRDSSDEPDDSG</sequence>
<evidence type="ECO:0000256" key="2">
    <source>
        <dbReference type="SAM" id="Phobius"/>
    </source>
</evidence>
<keyword evidence="2" id="KW-0812">Transmembrane</keyword>
<keyword evidence="2" id="KW-0472">Membrane</keyword>
<feature type="transmembrane region" description="Helical" evidence="2">
    <location>
        <begin position="83"/>
        <end position="106"/>
    </location>
</feature>
<feature type="region of interest" description="Disordered" evidence="1">
    <location>
        <begin position="39"/>
        <end position="62"/>
    </location>
</feature>
<feature type="region of interest" description="Disordered" evidence="1">
    <location>
        <begin position="135"/>
        <end position="198"/>
    </location>
</feature>
<dbReference type="EMBL" id="OU963865">
    <property type="protein sequence ID" value="CAH0389615.1"/>
    <property type="molecule type" value="Genomic_DNA"/>
</dbReference>
<accession>A0A9P0F657</accession>
<reference evidence="3" key="1">
    <citation type="submission" date="2021-12" db="EMBL/GenBank/DDBJ databases">
        <authorList>
            <person name="King R."/>
        </authorList>
    </citation>
    <scope>NUCLEOTIDE SEQUENCE</scope>
</reference>
<keyword evidence="4" id="KW-1185">Reference proteome</keyword>
<proteinExistence type="predicted"/>
<dbReference type="KEGG" id="btab:109031720"/>
<protein>
    <submittedName>
        <fullName evidence="3">Uncharacterized protein</fullName>
    </submittedName>
</protein>
<evidence type="ECO:0000313" key="4">
    <source>
        <dbReference type="Proteomes" id="UP001152759"/>
    </source>
</evidence>
<dbReference type="Proteomes" id="UP001152759">
    <property type="component" value="Chromosome 4"/>
</dbReference>
<keyword evidence="2" id="KW-1133">Transmembrane helix</keyword>
<feature type="compositionally biased region" description="Basic and acidic residues" evidence="1">
    <location>
        <begin position="135"/>
        <end position="191"/>
    </location>
</feature>
<feature type="compositionally biased region" description="Basic and acidic residues" evidence="1">
    <location>
        <begin position="52"/>
        <end position="61"/>
    </location>
</feature>